<organism evidence="2 3">
    <name type="scientific">Fictibacillus barbaricus</name>
    <dbReference type="NCBI Taxonomy" id="182136"/>
    <lineage>
        <taxon>Bacteria</taxon>
        <taxon>Bacillati</taxon>
        <taxon>Bacillota</taxon>
        <taxon>Bacilli</taxon>
        <taxon>Bacillales</taxon>
        <taxon>Fictibacillaceae</taxon>
        <taxon>Fictibacillus</taxon>
    </lineage>
</organism>
<dbReference type="SUPFAM" id="SSF56281">
    <property type="entry name" value="Metallo-hydrolase/oxidoreductase"/>
    <property type="match status" value="1"/>
</dbReference>
<comment type="caution">
    <text evidence="2">The sequence shown here is derived from an EMBL/GenBank/DDBJ whole genome shotgun (WGS) entry which is preliminary data.</text>
</comment>
<dbReference type="SMART" id="SM00849">
    <property type="entry name" value="Lactamase_B"/>
    <property type="match status" value="1"/>
</dbReference>
<evidence type="ECO:0000313" key="3">
    <source>
        <dbReference type="Proteomes" id="UP001258181"/>
    </source>
</evidence>
<dbReference type="InterPro" id="IPR036866">
    <property type="entry name" value="RibonucZ/Hydroxyglut_hydro"/>
</dbReference>
<proteinExistence type="predicted"/>
<keyword evidence="3" id="KW-1185">Reference proteome</keyword>
<dbReference type="PANTHER" id="PTHR36839:SF1">
    <property type="entry name" value="METALLO-BETA-LACTAMASE FAMILY PROTEIN (AFU_ORTHOLOGUE AFUA_5G12770)"/>
    <property type="match status" value="1"/>
</dbReference>
<feature type="domain" description="Metallo-beta-lactamase" evidence="1">
    <location>
        <begin position="75"/>
        <end position="232"/>
    </location>
</feature>
<gene>
    <name evidence="2" type="ORF">J2X07_003215</name>
</gene>
<dbReference type="RefSeq" id="WP_310260795.1">
    <property type="nucleotide sequence ID" value="NZ_JAVDWA010000006.1"/>
</dbReference>
<dbReference type="Gene3D" id="3.60.15.10">
    <property type="entry name" value="Ribonuclease Z/Hydroxyacylglutathione hydrolase-like"/>
    <property type="match status" value="1"/>
</dbReference>
<accession>A0ABU1U419</accession>
<name>A0ABU1U419_9BACL</name>
<sequence>MNHYICETCGVQYENSNEVPVQCLICEEQRQYVNPNGQTWTTLETMTKIGLYKNSINLEEDGLYGIKTSPSFGSGQTAYLVQEKNFNLMWDCITYIDQDTITKIRELGGIDAIALSHPHYFSSQIEWAEAFDALVYIHEDDKEWVTRQSDKIVFWSGESLELQEGVNLQRIGGHFKGGTVLEWKNGNNQNGILMVGDIMRVVADQQMVSFMYSYDNYIPLPSTTVERIASRINTFTFNRLYDAFKSVIKAEAKSCVLQSANIYAEAVNGKLFTSIK</sequence>
<evidence type="ECO:0000259" key="1">
    <source>
        <dbReference type="SMART" id="SM00849"/>
    </source>
</evidence>
<dbReference type="EMBL" id="JAVDWA010000006">
    <property type="protein sequence ID" value="MDR7074220.1"/>
    <property type="molecule type" value="Genomic_DNA"/>
</dbReference>
<dbReference type="PANTHER" id="PTHR36839">
    <property type="entry name" value="METALLO-BETA-LACTAMASE FAMILY PROTEIN (AFU_ORTHOLOGUE AFUA_5G12770)"/>
    <property type="match status" value="1"/>
</dbReference>
<reference evidence="2 3" key="1">
    <citation type="submission" date="2023-07" db="EMBL/GenBank/DDBJ databases">
        <title>Sorghum-associated microbial communities from plants grown in Nebraska, USA.</title>
        <authorList>
            <person name="Schachtman D."/>
        </authorList>
    </citation>
    <scope>NUCLEOTIDE SEQUENCE [LARGE SCALE GENOMIC DNA]</scope>
    <source>
        <strain evidence="2 3">BE211</strain>
    </source>
</reference>
<protein>
    <recommendedName>
        <fullName evidence="1">Metallo-beta-lactamase domain-containing protein</fullName>
    </recommendedName>
</protein>
<evidence type="ECO:0000313" key="2">
    <source>
        <dbReference type="EMBL" id="MDR7074220.1"/>
    </source>
</evidence>
<dbReference type="InterPro" id="IPR001279">
    <property type="entry name" value="Metallo-B-lactamas"/>
</dbReference>
<dbReference type="Proteomes" id="UP001258181">
    <property type="component" value="Unassembled WGS sequence"/>
</dbReference>